<evidence type="ECO:0000256" key="3">
    <source>
        <dbReference type="ARBA" id="ARBA00005712"/>
    </source>
</evidence>
<dbReference type="InterPro" id="IPR036771">
    <property type="entry name" value="ATPsynth_dsu/esu_N"/>
</dbReference>
<comment type="subunit">
    <text evidence="10 11">F-type ATPases have 2 components, CF(1) - the catalytic core - and CF(0) - the membrane proton channel. CF(1) has five subunits: alpha(3), beta(3), gamma(1), delta(1), epsilon(1). CF(0) has three main subunits: a, b and c.</text>
</comment>
<reference evidence="14 15" key="1">
    <citation type="submission" date="2017-08" db="EMBL/GenBank/DDBJ databases">
        <title>Infants hospitalized years apart are colonized by the same room-sourced microbial strains.</title>
        <authorList>
            <person name="Brooks B."/>
            <person name="Olm M.R."/>
            <person name="Firek B.A."/>
            <person name="Baker R."/>
            <person name="Thomas B.C."/>
            <person name="Morowitz M.J."/>
            <person name="Banfield J.F."/>
        </authorList>
    </citation>
    <scope>NUCLEOTIDE SEQUENCE [LARGE SCALE GENOMIC DNA]</scope>
    <source>
        <strain evidence="14">S2_005_003_R2_43</strain>
    </source>
</reference>
<keyword evidence="4 10" id="KW-0813">Transport</keyword>
<dbReference type="NCBIfam" id="NF009983">
    <property type="entry name" value="PRK13449.1"/>
    <property type="match status" value="1"/>
</dbReference>
<keyword evidence="9 10" id="KW-0066">ATP synthesis</keyword>
<gene>
    <name evidence="10 14" type="primary">atpC</name>
    <name evidence="14" type="ORF">DI565_13195</name>
</gene>
<keyword evidence="6 10" id="KW-0406">Ion transport</keyword>
<evidence type="ECO:0000256" key="9">
    <source>
        <dbReference type="ARBA" id="ARBA00023310"/>
    </source>
</evidence>
<evidence type="ECO:0000256" key="10">
    <source>
        <dbReference type="HAMAP-Rule" id="MF_00530"/>
    </source>
</evidence>
<evidence type="ECO:0000259" key="13">
    <source>
        <dbReference type="Pfam" id="PF02823"/>
    </source>
</evidence>
<dbReference type="GO" id="GO:0005886">
    <property type="term" value="C:plasma membrane"/>
    <property type="evidence" value="ECO:0007669"/>
    <property type="project" value="UniProtKB-SubCell"/>
</dbReference>
<evidence type="ECO:0000256" key="1">
    <source>
        <dbReference type="ARBA" id="ARBA00003543"/>
    </source>
</evidence>
<dbReference type="NCBIfam" id="TIGR01216">
    <property type="entry name" value="ATP_synt_epsi"/>
    <property type="match status" value="1"/>
</dbReference>
<evidence type="ECO:0000256" key="4">
    <source>
        <dbReference type="ARBA" id="ARBA00022448"/>
    </source>
</evidence>
<evidence type="ECO:0000256" key="6">
    <source>
        <dbReference type="ARBA" id="ARBA00023065"/>
    </source>
</evidence>
<evidence type="ECO:0000256" key="12">
    <source>
        <dbReference type="SAM" id="Coils"/>
    </source>
</evidence>
<keyword evidence="5 10" id="KW-0375">Hydrogen ion transport</keyword>
<evidence type="ECO:0000256" key="8">
    <source>
        <dbReference type="ARBA" id="ARBA00023196"/>
    </source>
</evidence>
<dbReference type="SUPFAM" id="SSF51344">
    <property type="entry name" value="Epsilon subunit of F1F0-ATP synthase N-terminal domain"/>
    <property type="match status" value="1"/>
</dbReference>
<keyword evidence="10" id="KW-1003">Cell membrane</keyword>
<dbReference type="CDD" id="cd12152">
    <property type="entry name" value="F1-ATPase_delta"/>
    <property type="match status" value="1"/>
</dbReference>
<comment type="subcellular location">
    <subcellularLocation>
        <location evidence="10">Cell membrane</location>
        <topology evidence="10">Peripheral membrane protein</topology>
    </subcellularLocation>
    <subcellularLocation>
        <location evidence="2">Endomembrane system</location>
        <topology evidence="2">Peripheral membrane protein</topology>
    </subcellularLocation>
</comment>
<keyword evidence="12" id="KW-0175">Coiled coil</keyword>
<dbReference type="GO" id="GO:0016787">
    <property type="term" value="F:hydrolase activity"/>
    <property type="evidence" value="ECO:0007669"/>
    <property type="project" value="UniProtKB-KW"/>
</dbReference>
<organism evidence="14 15">
    <name type="scientific">Ancylobacter novellus</name>
    <name type="common">Thiobacillus novellus</name>
    <dbReference type="NCBI Taxonomy" id="921"/>
    <lineage>
        <taxon>Bacteria</taxon>
        <taxon>Pseudomonadati</taxon>
        <taxon>Pseudomonadota</taxon>
        <taxon>Alphaproteobacteria</taxon>
        <taxon>Hyphomicrobiales</taxon>
        <taxon>Xanthobacteraceae</taxon>
        <taxon>Ancylobacter</taxon>
    </lineage>
</organism>
<dbReference type="GO" id="GO:0045259">
    <property type="term" value="C:proton-transporting ATP synthase complex"/>
    <property type="evidence" value="ECO:0007669"/>
    <property type="project" value="UniProtKB-KW"/>
</dbReference>
<feature type="domain" description="ATP synthase F1 complex delta/epsilon subunit N-terminal" evidence="13">
    <location>
        <begin position="4"/>
        <end position="84"/>
    </location>
</feature>
<dbReference type="HAMAP" id="MF_00530">
    <property type="entry name" value="ATP_synth_epsil_bac"/>
    <property type="match status" value="1"/>
</dbReference>
<dbReference type="PANTHER" id="PTHR13822:SF10">
    <property type="entry name" value="ATP SYNTHASE EPSILON CHAIN, CHLOROPLASTIC"/>
    <property type="match status" value="1"/>
</dbReference>
<keyword evidence="7 10" id="KW-0472">Membrane</keyword>
<dbReference type="Gene3D" id="2.60.15.10">
    <property type="entry name" value="F0F1 ATP synthase delta/epsilon subunit, N-terminal"/>
    <property type="match status" value="1"/>
</dbReference>
<keyword evidence="14" id="KW-0378">Hydrolase</keyword>
<protein>
    <recommendedName>
        <fullName evidence="10">ATP synthase epsilon chain</fullName>
    </recommendedName>
    <alternativeName>
        <fullName evidence="10">ATP synthase F1 sector epsilon subunit</fullName>
    </alternativeName>
    <alternativeName>
        <fullName evidence="10">F-ATPase epsilon subunit</fullName>
    </alternativeName>
</protein>
<dbReference type="InterPro" id="IPR001469">
    <property type="entry name" value="ATP_synth_F1_dsu/esu"/>
</dbReference>
<evidence type="ECO:0000256" key="5">
    <source>
        <dbReference type="ARBA" id="ARBA00022781"/>
    </source>
</evidence>
<accession>A0A2W5M3L9</accession>
<proteinExistence type="inferred from homology"/>
<dbReference type="InterPro" id="IPR020546">
    <property type="entry name" value="ATP_synth_F1_dsu/esu_N"/>
</dbReference>
<dbReference type="GO" id="GO:0012505">
    <property type="term" value="C:endomembrane system"/>
    <property type="evidence" value="ECO:0007669"/>
    <property type="project" value="UniProtKB-SubCell"/>
</dbReference>
<dbReference type="GO" id="GO:0005524">
    <property type="term" value="F:ATP binding"/>
    <property type="evidence" value="ECO:0007669"/>
    <property type="project" value="UniProtKB-UniRule"/>
</dbReference>
<dbReference type="Proteomes" id="UP000249577">
    <property type="component" value="Unassembled WGS sequence"/>
</dbReference>
<evidence type="ECO:0000256" key="2">
    <source>
        <dbReference type="ARBA" id="ARBA00004184"/>
    </source>
</evidence>
<comment type="function">
    <text evidence="1 10">Produces ATP from ADP in the presence of a proton gradient across the membrane.</text>
</comment>
<evidence type="ECO:0000313" key="15">
    <source>
        <dbReference type="Proteomes" id="UP000249577"/>
    </source>
</evidence>
<keyword evidence="8 10" id="KW-0139">CF(1)</keyword>
<evidence type="ECO:0000313" key="14">
    <source>
        <dbReference type="EMBL" id="PZQ14367.1"/>
    </source>
</evidence>
<dbReference type="PANTHER" id="PTHR13822">
    <property type="entry name" value="ATP SYNTHASE DELTA/EPSILON CHAIN"/>
    <property type="match status" value="1"/>
</dbReference>
<dbReference type="AlphaFoldDB" id="A0A2W5M3L9"/>
<name>A0A2W5M3L9_ANCNO</name>
<dbReference type="EMBL" id="QFPN01000006">
    <property type="protein sequence ID" value="PZQ14367.1"/>
    <property type="molecule type" value="Genomic_DNA"/>
</dbReference>
<dbReference type="NCBIfam" id="NF001851">
    <property type="entry name" value="PRK00571.2-4"/>
    <property type="match status" value="1"/>
</dbReference>
<evidence type="ECO:0000256" key="11">
    <source>
        <dbReference type="RuleBase" id="RU003656"/>
    </source>
</evidence>
<sequence>MDSFQFELVSPEKLLISEEVQHVVVPGVEGEFGVLAHHAPLLSVLKPGVVKVFKTEGGEPERLYVKGGFADVNPKGLTILADEATPMSEFNVARLDAAIKEAEAAVSHAEGEETKRRAEQKLAELKEFRSTLA</sequence>
<comment type="similarity">
    <text evidence="3 10 11">Belongs to the ATPase epsilon chain family.</text>
</comment>
<feature type="coiled-coil region" evidence="12">
    <location>
        <begin position="92"/>
        <end position="128"/>
    </location>
</feature>
<comment type="caution">
    <text evidence="14">The sequence shown here is derived from an EMBL/GenBank/DDBJ whole genome shotgun (WGS) entry which is preliminary data.</text>
</comment>
<evidence type="ECO:0000256" key="7">
    <source>
        <dbReference type="ARBA" id="ARBA00023136"/>
    </source>
</evidence>
<dbReference type="Pfam" id="PF02823">
    <property type="entry name" value="ATP-synt_DE_N"/>
    <property type="match status" value="1"/>
</dbReference>
<dbReference type="GO" id="GO:0046933">
    <property type="term" value="F:proton-transporting ATP synthase activity, rotational mechanism"/>
    <property type="evidence" value="ECO:0007669"/>
    <property type="project" value="UniProtKB-UniRule"/>
</dbReference>